<evidence type="ECO:0000313" key="1">
    <source>
        <dbReference type="Proteomes" id="UP000887565"/>
    </source>
</evidence>
<protein>
    <submittedName>
        <fullName evidence="2">Uncharacterized protein</fullName>
    </submittedName>
</protein>
<dbReference type="AlphaFoldDB" id="A0A915HSS2"/>
<organism evidence="1 2">
    <name type="scientific">Romanomermis culicivorax</name>
    <name type="common">Nematode worm</name>
    <dbReference type="NCBI Taxonomy" id="13658"/>
    <lineage>
        <taxon>Eukaryota</taxon>
        <taxon>Metazoa</taxon>
        <taxon>Ecdysozoa</taxon>
        <taxon>Nematoda</taxon>
        <taxon>Enoplea</taxon>
        <taxon>Dorylaimia</taxon>
        <taxon>Mermithida</taxon>
        <taxon>Mermithoidea</taxon>
        <taxon>Mermithidae</taxon>
        <taxon>Romanomermis</taxon>
    </lineage>
</organism>
<reference evidence="2" key="1">
    <citation type="submission" date="2022-11" db="UniProtKB">
        <authorList>
            <consortium name="WormBaseParasite"/>
        </authorList>
    </citation>
    <scope>IDENTIFICATION</scope>
</reference>
<accession>A0A915HSS2</accession>
<proteinExistence type="predicted"/>
<dbReference type="WBParaSite" id="nRc.2.0.1.t04427-RA">
    <property type="protein sequence ID" value="nRc.2.0.1.t04427-RA"/>
    <property type="gene ID" value="nRc.2.0.1.g04427"/>
</dbReference>
<dbReference type="Proteomes" id="UP000887565">
    <property type="component" value="Unplaced"/>
</dbReference>
<sequence>MFAKFRFCTSKPIAIEFGGFLFTKLRCFQHRATNLQKLEIYTARLNYAFLAEIVVKFCPNLELLALSNVDGLSFKKLTLSLYSNLHTCGVKNDKKSLIVDVGTSTNFYLDEVNQLTNVEMCGLIVQKSGHKNIRIERSCDS</sequence>
<name>A0A915HSS2_ROMCU</name>
<evidence type="ECO:0000313" key="2">
    <source>
        <dbReference type="WBParaSite" id="nRc.2.0.1.t04427-RA"/>
    </source>
</evidence>
<keyword evidence="1" id="KW-1185">Reference proteome</keyword>